<sequence length="453" mass="52086">MERANQKHILVLITNPFAMINVIHSGLMDELEEHYRISIMSDLLTIADIARFNRHFRLNMTLLTSPVPTISRPAKWLRSIQMLLFGHYFNLDTIRIKLMERSPVMHWVFCVSQKNPILVFLSGSLVVLLRNWLIRCTTLPDIGRPVADHHFQAVLSTSPLDLRENTIVNSLKVYGIPSISIVISWDNLTSKGVINSRSDLVLVWNQSIALEYERFYTNLGDRTLVRITGVPRFDIYLRRLPDQVSYLANAPEIPRPTRTILFATGALKHHSCQNYIIRDLLDYAQNHSDITILVRCHPGDDPRRYDHFSTIENIRFFHPFGHPSNQVPPVDYLETLLTQLVSCAVCVQVASTMLLDAFACHKPCISVAYDAHSDNHYAGAVQRFYDYSHQQLLPDCLKAQTVYHRRELFAKLDEVLADSSVPNNFRKAIEPVIHHVTPDSVRLTTQYIRQWLG</sequence>
<evidence type="ECO:0000313" key="2">
    <source>
        <dbReference type="Proteomes" id="UP000241964"/>
    </source>
</evidence>
<organism evidence="1 2">
    <name type="scientific">Dyadobacter jiangsuensis</name>
    <dbReference type="NCBI Taxonomy" id="1591085"/>
    <lineage>
        <taxon>Bacteria</taxon>
        <taxon>Pseudomonadati</taxon>
        <taxon>Bacteroidota</taxon>
        <taxon>Cytophagia</taxon>
        <taxon>Cytophagales</taxon>
        <taxon>Spirosomataceae</taxon>
        <taxon>Dyadobacter</taxon>
    </lineage>
</organism>
<dbReference type="SUPFAM" id="SSF53756">
    <property type="entry name" value="UDP-Glycosyltransferase/glycogen phosphorylase"/>
    <property type="match status" value="1"/>
</dbReference>
<comment type="caution">
    <text evidence="1">The sequence shown here is derived from an EMBL/GenBank/DDBJ whole genome shotgun (WGS) entry which is preliminary data.</text>
</comment>
<proteinExistence type="predicted"/>
<dbReference type="OrthoDB" id="913551at2"/>
<dbReference type="Proteomes" id="UP000241964">
    <property type="component" value="Unassembled WGS sequence"/>
</dbReference>
<keyword evidence="2" id="KW-1185">Reference proteome</keyword>
<protein>
    <recommendedName>
        <fullName evidence="3">CDP-glycerol:poly(Glycerophosphate) glycerophosphotransferase</fullName>
    </recommendedName>
</protein>
<accession>A0A2P8G5D0</accession>
<reference evidence="1 2" key="1">
    <citation type="submission" date="2018-03" db="EMBL/GenBank/DDBJ databases">
        <title>Genomic Encyclopedia of Archaeal and Bacterial Type Strains, Phase II (KMG-II): from individual species to whole genera.</title>
        <authorList>
            <person name="Goeker M."/>
        </authorList>
    </citation>
    <scope>NUCLEOTIDE SEQUENCE [LARGE SCALE GENOMIC DNA]</scope>
    <source>
        <strain evidence="1 2">DSM 29057</strain>
    </source>
</reference>
<evidence type="ECO:0000313" key="1">
    <source>
        <dbReference type="EMBL" id="PSL29179.1"/>
    </source>
</evidence>
<evidence type="ECO:0008006" key="3">
    <source>
        <dbReference type="Google" id="ProtNLM"/>
    </source>
</evidence>
<gene>
    <name evidence="1" type="ORF">CLV60_10514</name>
</gene>
<name>A0A2P8G5D0_9BACT</name>
<dbReference type="AlphaFoldDB" id="A0A2P8G5D0"/>
<dbReference type="EMBL" id="PYAS01000005">
    <property type="protein sequence ID" value="PSL29179.1"/>
    <property type="molecule type" value="Genomic_DNA"/>
</dbReference>
<dbReference type="RefSeq" id="WP_106595487.1">
    <property type="nucleotide sequence ID" value="NZ_PYAS01000005.1"/>
</dbReference>